<comment type="similarity">
    <text evidence="1">Belongs to the KNR4/SMI1 family.</text>
</comment>
<dbReference type="PANTHER" id="PTHR47432">
    <property type="entry name" value="CELL WALL ASSEMBLY REGULATOR SMI1"/>
    <property type="match status" value="1"/>
</dbReference>
<evidence type="ECO:0000256" key="2">
    <source>
        <dbReference type="SAM" id="Coils"/>
    </source>
</evidence>
<dbReference type="Pfam" id="PF09346">
    <property type="entry name" value="SMI1_KNR4"/>
    <property type="match status" value="2"/>
</dbReference>
<protein>
    <submittedName>
        <fullName evidence="5">KNR4/SMI1 homolog 1</fullName>
    </submittedName>
</protein>
<dbReference type="OrthoDB" id="2305498at2759"/>
<dbReference type="AlphaFoldDB" id="A0A9P0VWV7"/>
<evidence type="ECO:0000256" key="1">
    <source>
        <dbReference type="ARBA" id="ARBA00005303"/>
    </source>
</evidence>
<dbReference type="GO" id="GO:0043332">
    <property type="term" value="C:mating projection tip"/>
    <property type="evidence" value="ECO:0007669"/>
    <property type="project" value="TreeGrafter"/>
</dbReference>
<feature type="compositionally biased region" description="Polar residues" evidence="3">
    <location>
        <begin position="203"/>
        <end position="228"/>
    </location>
</feature>
<dbReference type="PIRSF" id="PIRSF017023">
    <property type="entry name" value="KNR4"/>
    <property type="match status" value="1"/>
</dbReference>
<keyword evidence="6" id="KW-1185">Reference proteome</keyword>
<reference evidence="5" key="1">
    <citation type="submission" date="2022-03" db="EMBL/GenBank/DDBJ databases">
        <authorList>
            <person name="Legras J.-L."/>
            <person name="Devillers H."/>
            <person name="Grondin C."/>
        </authorList>
    </citation>
    <scope>NUCLEOTIDE SEQUENCE</scope>
    <source>
        <strain evidence="5">CLIB 1423</strain>
    </source>
</reference>
<feature type="compositionally biased region" description="Basic and acidic residues" evidence="3">
    <location>
        <begin position="497"/>
        <end position="511"/>
    </location>
</feature>
<dbReference type="SUPFAM" id="SSF160631">
    <property type="entry name" value="SMI1/KNR4-like"/>
    <property type="match status" value="1"/>
</dbReference>
<proteinExistence type="inferred from homology"/>
<feature type="coiled-coil region" evidence="2">
    <location>
        <begin position="392"/>
        <end position="419"/>
    </location>
</feature>
<dbReference type="InterPro" id="IPR018958">
    <property type="entry name" value="Knr4/Smi1-like_dom"/>
</dbReference>
<keyword evidence="2" id="KW-0175">Coiled coil</keyword>
<dbReference type="EMBL" id="CAKXYY010000002">
    <property type="protein sequence ID" value="CAH2350850.1"/>
    <property type="molecule type" value="Genomic_DNA"/>
</dbReference>
<organism evidence="5 6">
    <name type="scientific">[Candida] railenensis</name>
    <dbReference type="NCBI Taxonomy" id="45579"/>
    <lineage>
        <taxon>Eukaryota</taxon>
        <taxon>Fungi</taxon>
        <taxon>Dikarya</taxon>
        <taxon>Ascomycota</taxon>
        <taxon>Saccharomycotina</taxon>
        <taxon>Pichiomycetes</taxon>
        <taxon>Debaryomycetaceae</taxon>
        <taxon>Kurtzmaniella</taxon>
    </lineage>
</organism>
<feature type="region of interest" description="Disordered" evidence="3">
    <location>
        <begin position="185"/>
        <end position="228"/>
    </location>
</feature>
<accession>A0A9P0VWV7</accession>
<evidence type="ECO:0000259" key="4">
    <source>
        <dbReference type="SMART" id="SM00860"/>
    </source>
</evidence>
<comment type="caution">
    <text evidence="5">The sequence shown here is derived from an EMBL/GenBank/DDBJ whole genome shotgun (WGS) entry which is preliminary data.</text>
</comment>
<evidence type="ECO:0000256" key="3">
    <source>
        <dbReference type="SAM" id="MobiDB-lite"/>
    </source>
</evidence>
<dbReference type="InterPro" id="IPR037883">
    <property type="entry name" value="Knr4/Smi1-like_sf"/>
</dbReference>
<dbReference type="InterPro" id="IPR009203">
    <property type="entry name" value="Knr4/Smi1"/>
</dbReference>
<feature type="domain" description="Knr4/Smi1-like" evidence="4">
    <location>
        <begin position="98"/>
        <end position="333"/>
    </location>
</feature>
<gene>
    <name evidence="5" type="ORF">CLIB1423_02S06568</name>
</gene>
<dbReference type="PANTHER" id="PTHR47432:SF1">
    <property type="entry name" value="CELL WALL ASSEMBLY REGULATOR SMI1"/>
    <property type="match status" value="1"/>
</dbReference>
<dbReference type="Proteomes" id="UP000837801">
    <property type="component" value="Unassembled WGS sequence"/>
</dbReference>
<feature type="region of interest" description="Disordered" evidence="3">
    <location>
        <begin position="42"/>
        <end position="67"/>
    </location>
</feature>
<dbReference type="InterPro" id="IPR051873">
    <property type="entry name" value="KNR4/SMI1_regulator"/>
</dbReference>
<sequence>MKWKDSFQEFIYSLSTNDKYSEYDSRKSFNRVNKPETELLYSANNESSASLHDDSAAGGSPSTSKSAEGIHEVRLAWRHIHQWLKKYTPELSSTLESPCTDADLNDFQKDLNIKLPECVAEFFKLTDGQSSYNENGSGGVLFGLKLLPLEEIMILTEHWRKVAKTLDEEDIQRSRASKANELAKLNSIHGDDDGEVAGGGKKSSPTHARTFNDSEFGSNYTSRNNSSHSLTSPLTAVSSMAAYPSASSSLKKSNDSKIPNSVIPKQKCIPPGRIQPVFAHPLWIPIFTDEVGNCMGIDLYPPNPDHWGQVILFGREFDTKYLIADNFGDFLLIFANDLETGNWEIKKTYDETNFGNLMIGNDGEFVFIDRQDTKLEVNYFEVLKKRSIDKWIASLESEADGLSLENKTLIENLKNESKNVITLKNGKSIDEFINSNLALIDKVNTPLNEVKETKGLPSKTDSQRKPSPLKIVTEVEESKLPQPVKDTPSGESTSNESVKESPGKDLTEVQI</sequence>
<name>A0A9P0VWV7_9ASCO</name>
<dbReference type="SMART" id="SM00860">
    <property type="entry name" value="SMI1_KNR4"/>
    <property type="match status" value="1"/>
</dbReference>
<dbReference type="GO" id="GO:0070880">
    <property type="term" value="P:fungal-type cell wall beta-glucan biosynthetic process"/>
    <property type="evidence" value="ECO:0007669"/>
    <property type="project" value="TreeGrafter"/>
</dbReference>
<feature type="region of interest" description="Disordered" evidence="3">
    <location>
        <begin position="451"/>
        <end position="511"/>
    </location>
</feature>
<evidence type="ECO:0000313" key="6">
    <source>
        <dbReference type="Proteomes" id="UP000837801"/>
    </source>
</evidence>
<evidence type="ECO:0000313" key="5">
    <source>
        <dbReference type="EMBL" id="CAH2350850.1"/>
    </source>
</evidence>